<evidence type="ECO:0000313" key="2">
    <source>
        <dbReference type="EMBL" id="MFC5175355.1"/>
    </source>
</evidence>
<evidence type="ECO:0000256" key="1">
    <source>
        <dbReference type="SAM" id="Phobius"/>
    </source>
</evidence>
<comment type="caution">
    <text evidence="2">The sequence shown here is derived from an EMBL/GenBank/DDBJ whole genome shotgun (WGS) entry which is preliminary data.</text>
</comment>
<organism evidence="2 3">
    <name type="scientific">Nocardioides taihuensis</name>
    <dbReference type="NCBI Taxonomy" id="1835606"/>
    <lineage>
        <taxon>Bacteria</taxon>
        <taxon>Bacillati</taxon>
        <taxon>Actinomycetota</taxon>
        <taxon>Actinomycetes</taxon>
        <taxon>Propionibacteriales</taxon>
        <taxon>Nocardioidaceae</taxon>
        <taxon>Nocardioides</taxon>
    </lineage>
</organism>
<evidence type="ECO:0000313" key="3">
    <source>
        <dbReference type="Proteomes" id="UP001596087"/>
    </source>
</evidence>
<name>A0ABW0BDT9_9ACTN</name>
<reference evidence="3" key="1">
    <citation type="journal article" date="2019" name="Int. J. Syst. Evol. Microbiol.">
        <title>The Global Catalogue of Microorganisms (GCM) 10K type strain sequencing project: providing services to taxonomists for standard genome sequencing and annotation.</title>
        <authorList>
            <consortium name="The Broad Institute Genomics Platform"/>
            <consortium name="The Broad Institute Genome Sequencing Center for Infectious Disease"/>
            <person name="Wu L."/>
            <person name="Ma J."/>
        </authorList>
    </citation>
    <scope>NUCLEOTIDE SEQUENCE [LARGE SCALE GENOMIC DNA]</scope>
    <source>
        <strain evidence="3">DFY41</strain>
    </source>
</reference>
<proteinExistence type="predicted"/>
<gene>
    <name evidence="2" type="ORF">ACFPGP_01645</name>
</gene>
<accession>A0ABW0BDT9</accession>
<keyword evidence="1" id="KW-0472">Membrane</keyword>
<keyword evidence="1" id="KW-1133">Transmembrane helix</keyword>
<feature type="transmembrane region" description="Helical" evidence="1">
    <location>
        <begin position="53"/>
        <end position="73"/>
    </location>
</feature>
<dbReference type="EMBL" id="JBHSKD010000002">
    <property type="protein sequence ID" value="MFC5175355.1"/>
    <property type="molecule type" value="Genomic_DNA"/>
</dbReference>
<keyword evidence="1" id="KW-0812">Transmembrane</keyword>
<feature type="transmembrane region" description="Helical" evidence="1">
    <location>
        <begin position="151"/>
        <end position="169"/>
    </location>
</feature>
<dbReference type="Proteomes" id="UP001596087">
    <property type="component" value="Unassembled WGS sequence"/>
</dbReference>
<sequence length="179" mass="18756">MALVSLGKNAALLASTAPPADLAAGAQPEAVRAAQEDASSKLKKTRGDIQKSLTPWIPGDFLVSYGALLTAWTGLQSNFWGMVIVTAATVIVFVWAGAFSLDEGTNWSKKLAGRLAGRSLIGFVVALVAAATIPKSGWYEFSWFSNNEQSVLTTLGILTGALVLVLTGLKMRGVIDSEG</sequence>
<keyword evidence="3" id="KW-1185">Reference proteome</keyword>
<dbReference type="RefSeq" id="WP_378585986.1">
    <property type="nucleotide sequence ID" value="NZ_JBHSKD010000002.1"/>
</dbReference>
<protein>
    <submittedName>
        <fullName evidence="2">Uncharacterized protein</fullName>
    </submittedName>
</protein>
<feature type="transmembrane region" description="Helical" evidence="1">
    <location>
        <begin position="120"/>
        <end position="139"/>
    </location>
</feature>
<feature type="transmembrane region" description="Helical" evidence="1">
    <location>
        <begin position="79"/>
        <end position="99"/>
    </location>
</feature>